<evidence type="ECO:0000313" key="1">
    <source>
        <dbReference type="EMBL" id="QKF67376.1"/>
    </source>
</evidence>
<reference evidence="1 2" key="1">
    <citation type="submission" date="2020-05" db="EMBL/GenBank/DDBJ databases">
        <title>Complete genome sequencing of Campylobacter and Arcobacter type strains.</title>
        <authorList>
            <person name="Miller W.G."/>
            <person name="Yee E."/>
        </authorList>
    </citation>
    <scope>NUCLEOTIDE SEQUENCE [LARGE SCALE GENOMIC DNA]</scope>
    <source>
        <strain evidence="1 2">LMG 26156</strain>
    </source>
</reference>
<dbReference type="KEGG" id="avp:AVENP_1832"/>
<keyword evidence="2" id="KW-1185">Reference proteome</keyword>
<dbReference type="Proteomes" id="UP000503482">
    <property type="component" value="Chromosome"/>
</dbReference>
<organism evidence="1 2">
    <name type="scientific">Arcobacter venerupis</name>
    <dbReference type="NCBI Taxonomy" id="1054033"/>
    <lineage>
        <taxon>Bacteria</taxon>
        <taxon>Pseudomonadati</taxon>
        <taxon>Campylobacterota</taxon>
        <taxon>Epsilonproteobacteria</taxon>
        <taxon>Campylobacterales</taxon>
        <taxon>Arcobacteraceae</taxon>
        <taxon>Arcobacter</taxon>
    </lineage>
</organism>
<dbReference type="AlphaFoldDB" id="A0AAE7E534"/>
<evidence type="ECO:0000313" key="2">
    <source>
        <dbReference type="Proteomes" id="UP000503482"/>
    </source>
</evidence>
<protein>
    <submittedName>
        <fullName evidence="1">Uncharacterized protein</fullName>
    </submittedName>
</protein>
<gene>
    <name evidence="1" type="ORF">AVENP_1832</name>
</gene>
<name>A0AAE7E534_9BACT</name>
<proteinExistence type="predicted"/>
<dbReference type="EMBL" id="CP053840">
    <property type="protein sequence ID" value="QKF67376.1"/>
    <property type="molecule type" value="Genomic_DNA"/>
</dbReference>
<dbReference type="RefSeq" id="WP_128358057.1">
    <property type="nucleotide sequence ID" value="NZ_CP053840.1"/>
</dbReference>
<accession>A0AAE7E534</accession>
<sequence>MKKTVIFCLLLSSLYASDDYTPVSKISNDKKVEYNFMNSSNETTNQKINKEEKFESVKSVANSAKKEKFRAVKSQEPIEIKKEILQEVKTDEIKETTPTVDKSFIKDYKKENILQDTKQYSQNSLNRDFSITPKITYSYLTSDIFRTGKVRPSNKKSVLIPELSLKYKEHTLKTELLDSKSSYTDVLIVDSDLETKVKWLKLYYLYNYQNINLGLAYNNYKADFNIVDYNVNFKTREEFPSLEVHVKNEEDKLEVNYGLSYGQSSDIDYVYEYYVNLGYKVFQYDALNINAGYRNRTIDYDNLKYQYKGPTLSLSSTF</sequence>